<accession>A0A2G5F7D6</accession>
<feature type="domain" description="14-3-3" evidence="3">
    <location>
        <begin position="247"/>
        <end position="412"/>
    </location>
</feature>
<evidence type="ECO:0000313" key="4">
    <source>
        <dbReference type="EMBL" id="PIA63904.1"/>
    </source>
</evidence>
<dbReference type="EMBL" id="KZ305019">
    <property type="protein sequence ID" value="PIA63904.1"/>
    <property type="molecule type" value="Genomic_DNA"/>
</dbReference>
<dbReference type="InterPro" id="IPR000308">
    <property type="entry name" value="14-3-3"/>
</dbReference>
<comment type="similarity">
    <text evidence="1">Belongs to the 14-3-3 family.</text>
</comment>
<evidence type="ECO:0000256" key="1">
    <source>
        <dbReference type="ARBA" id="ARBA00006141"/>
    </source>
</evidence>
<dbReference type="InterPro" id="IPR023410">
    <property type="entry name" value="14-3-3_domain"/>
</dbReference>
<keyword evidence="5" id="KW-1185">Reference proteome</keyword>
<dbReference type="SMART" id="SM00101">
    <property type="entry name" value="14_3_3"/>
    <property type="match status" value="1"/>
</dbReference>
<dbReference type="Proteomes" id="UP000230069">
    <property type="component" value="Unassembled WGS sequence"/>
</dbReference>
<organism evidence="4 5">
    <name type="scientific">Aquilegia coerulea</name>
    <name type="common">Rocky mountain columbine</name>
    <dbReference type="NCBI Taxonomy" id="218851"/>
    <lineage>
        <taxon>Eukaryota</taxon>
        <taxon>Viridiplantae</taxon>
        <taxon>Streptophyta</taxon>
        <taxon>Embryophyta</taxon>
        <taxon>Tracheophyta</taxon>
        <taxon>Spermatophyta</taxon>
        <taxon>Magnoliopsida</taxon>
        <taxon>Ranunculales</taxon>
        <taxon>Ranunculaceae</taxon>
        <taxon>Thalictroideae</taxon>
        <taxon>Aquilegia</taxon>
    </lineage>
</organism>
<feature type="compositionally biased region" description="Acidic residues" evidence="2">
    <location>
        <begin position="9"/>
        <end position="20"/>
    </location>
</feature>
<dbReference type="PANTHER" id="PTHR18860">
    <property type="entry name" value="14-3-3 PROTEIN"/>
    <property type="match status" value="1"/>
</dbReference>
<protein>
    <recommendedName>
        <fullName evidence="3">14-3-3 domain-containing protein</fullName>
    </recommendedName>
</protein>
<feature type="region of interest" description="Disordered" evidence="2">
    <location>
        <begin position="1"/>
        <end position="26"/>
    </location>
</feature>
<reference evidence="4 5" key="1">
    <citation type="submission" date="2017-09" db="EMBL/GenBank/DDBJ databases">
        <title>WGS assembly of Aquilegia coerulea Goldsmith.</title>
        <authorList>
            <person name="Hodges S."/>
            <person name="Kramer E."/>
            <person name="Nordborg M."/>
            <person name="Tomkins J."/>
            <person name="Borevitz J."/>
            <person name="Derieg N."/>
            <person name="Yan J."/>
            <person name="Mihaltcheva S."/>
            <person name="Hayes R.D."/>
            <person name="Rokhsar D."/>
        </authorList>
    </citation>
    <scope>NUCLEOTIDE SEQUENCE [LARGE SCALE GENOMIC DNA]</scope>
    <source>
        <strain evidence="5">cv. Goldsmith</strain>
    </source>
</reference>
<dbReference type="InterPro" id="IPR036815">
    <property type="entry name" value="14-3-3_dom_sf"/>
</dbReference>
<dbReference type="AlphaFoldDB" id="A0A2G5F7D6"/>
<evidence type="ECO:0000256" key="2">
    <source>
        <dbReference type="SAM" id="MobiDB-lite"/>
    </source>
</evidence>
<dbReference type="Gene3D" id="1.20.190.20">
    <property type="entry name" value="14-3-3 domain"/>
    <property type="match status" value="2"/>
</dbReference>
<dbReference type="SUPFAM" id="SSF48445">
    <property type="entry name" value="14-3-3 protein"/>
    <property type="match status" value="2"/>
</dbReference>
<gene>
    <name evidence="4" type="ORF">AQUCO_00201308v1</name>
</gene>
<proteinExistence type="inferred from homology"/>
<name>A0A2G5F7D6_AQUCA</name>
<dbReference type="InParanoid" id="A0A2G5F7D6"/>
<evidence type="ECO:0000259" key="3">
    <source>
        <dbReference type="SMART" id="SM00101"/>
    </source>
</evidence>
<sequence length="412" mass="47349">MSLALLATEMDDDDDDDDDESKAPATADVWCGGEMKNEELSREENVEMAILAKMTMRYEDMMMFMKNVVNKVDVDKLSSKELYLLSEAYKNVIRIKSTSVRTLSSIHWMEKTNKDQTTANILEKYTTYIGCELYKICCHFMNLLASQDSYLIDHTLTPECEKIYIRNLSSPVLASGTKLQSDIIIFSDGILNLLDSQFVTPDLSKESISYIYSDYFYLSLGIHYYTSLDEFKGAKIDIAKMASQFSRQENVYLAKLAEQAKRYEEMVGLLKAIVENVTEPTKEECNLLFVAYENVIEVKWTSWNIISVQLSRQNIINGNVSTIKKFKSKIETELKDIYHDLLSILKPLVPSTSLAYLEQLSLQVFDIDTKTFEEAEGAESSGGRLYKGIIELMQLFQDIIKRWSWVKKFDDR</sequence>
<dbReference type="Pfam" id="PF00244">
    <property type="entry name" value="14-3-3"/>
    <property type="match status" value="2"/>
</dbReference>
<evidence type="ECO:0000313" key="5">
    <source>
        <dbReference type="Proteomes" id="UP000230069"/>
    </source>
</evidence>
<dbReference type="PRINTS" id="PR00305">
    <property type="entry name" value="1433ZETA"/>
</dbReference>
<dbReference type="STRING" id="218851.A0A2G5F7D6"/>